<dbReference type="EC" id="4.2.1.53" evidence="4"/>
<evidence type="ECO:0000313" key="4">
    <source>
        <dbReference type="EMBL" id="NAS18019.1"/>
    </source>
</evidence>
<feature type="transmembrane region" description="Helical" evidence="2">
    <location>
        <begin position="60"/>
        <end position="79"/>
    </location>
</feature>
<dbReference type="Gene3D" id="3.50.50.60">
    <property type="entry name" value="FAD/NAD(P)-binding domain"/>
    <property type="match status" value="3"/>
</dbReference>
<keyword evidence="2" id="KW-0472">Membrane</keyword>
<dbReference type="GO" id="GO:0006631">
    <property type="term" value="P:fatty acid metabolic process"/>
    <property type="evidence" value="ECO:0007669"/>
    <property type="project" value="InterPro"/>
</dbReference>
<keyword evidence="2" id="KW-1133">Transmembrane helix</keyword>
<keyword evidence="2" id="KW-0812">Transmembrane</keyword>
<gene>
    <name evidence="3" type="ORF">CBU02nite_32070</name>
    <name evidence="4" type="ORF">GND98_009065</name>
</gene>
<dbReference type="SUPFAM" id="SSF51905">
    <property type="entry name" value="FAD/NAD(P)-binding domain"/>
    <property type="match status" value="1"/>
</dbReference>
<dbReference type="InterPro" id="IPR036188">
    <property type="entry name" value="FAD/NAD-bd_sf"/>
</dbReference>
<proteinExistence type="predicted"/>
<dbReference type="InterPro" id="IPR010354">
    <property type="entry name" value="Oleate_hydratase"/>
</dbReference>
<dbReference type="PANTHER" id="PTHR37417:SF2">
    <property type="entry name" value="67 KDA MYOSIN-CROSS-REACTIVE ANTIGEN FAMILY PROTEIN (AFU_ORTHOLOGUE AFUA_5G09970)"/>
    <property type="match status" value="1"/>
</dbReference>
<sequence>MKKRDYKEYEKMLKKEQLKKIISIGAISIAAGLTANYIYKKNKEDEYTTYKRVFNSDTDSNVYFIGGGLASLAGAAYLIRDCNFKGENIHIIEGLKILGGSNDGAGSPETGFICRGGRMLNEETYENFWELFSTIPSLEYPNKSVTEEILNFDHHHPTHAKARLVDKYGDIVDVSTMGFNNIDRLELFKLMMTNEENLDEMTIEEWFNDHFFTTNFWYMWQTTFAFQKWSSLFEFKRYMNRMIFEFSRIETLEGVTRTPYNQYDSVILPLKKYLEGFGVDFMVNTKVTDLDFKAGRGITVSAIHLEEGSPINYDSKVDTTDGVISDIDNLENNSHLDGSDEEDSKSTNVEKDPDDNNPTNNDEKHDSAIVSEVMKSLHITDSEEKSSTNNEKTNSKEKIIYLNDNDKCIMINGCMTDNATLGDYYTAPKFDDSKPMGSELWEKISLKKPGLGCPKPFFDYPKMTNWESFTVTCKGNKLLKYIEQFSMNVPGSGALMTFKDSSWLMSIVVAAQPHFKNQPMDNTIFWGYGLYTDKNGDYINKPMMECTGEEILIELLYHLHLIDKKEEILKDIINVIPCMMPYIDSQFQPRKMSDRPDVVPKGSTNFAMISQFVEISDDMVFTEEYSVRAARIAIYTLFNVTNKEICPVTSYNKDAKVLLKALKKSFE</sequence>
<reference evidence="3 5" key="1">
    <citation type="submission" date="2019-07" db="EMBL/GenBank/DDBJ databases">
        <title>Whole genome shotgun sequence of Clostridium butyricum NBRC 3858.</title>
        <authorList>
            <person name="Hosoyama A."/>
            <person name="Uohara A."/>
            <person name="Ohji S."/>
            <person name="Ichikawa N."/>
        </authorList>
    </citation>
    <scope>NUCLEOTIDE SEQUENCE [LARGE SCALE GENOMIC DNA]</scope>
    <source>
        <strain evidence="3 5">NBRC 3858</strain>
    </source>
</reference>
<feature type="transmembrane region" description="Helical" evidence="2">
    <location>
        <begin position="21"/>
        <end position="40"/>
    </location>
</feature>
<dbReference type="GO" id="GO:0050151">
    <property type="term" value="F:oleate hydratase activity"/>
    <property type="evidence" value="ECO:0007669"/>
    <property type="project" value="UniProtKB-EC"/>
</dbReference>
<dbReference type="Proteomes" id="UP000321089">
    <property type="component" value="Unassembled WGS sequence"/>
</dbReference>
<keyword evidence="4" id="KW-0456">Lyase</keyword>
<reference evidence="4 6" key="2">
    <citation type="submission" date="2020-01" db="EMBL/GenBank/DDBJ databases">
        <title>Genome sequence of a 1,3-propanediol producer, Clostridium butyricum S3.</title>
        <authorList>
            <person name="Zhou J."/>
        </authorList>
    </citation>
    <scope>NUCLEOTIDE SEQUENCE [LARGE SCALE GENOMIC DNA]</scope>
    <source>
        <strain evidence="4 6">S3</strain>
    </source>
</reference>
<evidence type="ECO:0000313" key="6">
    <source>
        <dbReference type="Proteomes" id="UP000474042"/>
    </source>
</evidence>
<evidence type="ECO:0000313" key="3">
    <source>
        <dbReference type="EMBL" id="GEQ22701.1"/>
    </source>
</evidence>
<protein>
    <submittedName>
        <fullName evidence="4">Oleate hydratase</fullName>
        <ecNumber evidence="4">4.2.1.53</ecNumber>
    </submittedName>
</protein>
<dbReference type="AlphaFoldDB" id="A0A512TRI2"/>
<comment type="caution">
    <text evidence="3">The sequence shown here is derived from an EMBL/GenBank/DDBJ whole genome shotgun (WGS) entry which is preliminary data.</text>
</comment>
<dbReference type="EMBL" id="BKBC01000057">
    <property type="protein sequence ID" value="GEQ22701.1"/>
    <property type="molecule type" value="Genomic_DNA"/>
</dbReference>
<dbReference type="RefSeq" id="WP_124229944.1">
    <property type="nucleotide sequence ID" value="NZ_BKBC01000057.1"/>
</dbReference>
<dbReference type="GO" id="GO:0071949">
    <property type="term" value="F:FAD binding"/>
    <property type="evidence" value="ECO:0007669"/>
    <property type="project" value="InterPro"/>
</dbReference>
<evidence type="ECO:0000256" key="2">
    <source>
        <dbReference type="SAM" id="Phobius"/>
    </source>
</evidence>
<feature type="region of interest" description="Disordered" evidence="1">
    <location>
        <begin position="326"/>
        <end position="367"/>
    </location>
</feature>
<organism evidence="3 5">
    <name type="scientific">Clostridium butyricum</name>
    <dbReference type="NCBI Taxonomy" id="1492"/>
    <lineage>
        <taxon>Bacteria</taxon>
        <taxon>Bacillati</taxon>
        <taxon>Bacillota</taxon>
        <taxon>Clostridia</taxon>
        <taxon>Eubacteriales</taxon>
        <taxon>Clostridiaceae</taxon>
        <taxon>Clostridium</taxon>
    </lineage>
</organism>
<name>A0A512TRI2_CLOBU</name>
<dbReference type="Pfam" id="PF06100">
    <property type="entry name" value="MCRA"/>
    <property type="match status" value="2"/>
</dbReference>
<evidence type="ECO:0000313" key="5">
    <source>
        <dbReference type="Proteomes" id="UP000321089"/>
    </source>
</evidence>
<accession>A0A512TRI2</accession>
<dbReference type="EMBL" id="WOFV02000023">
    <property type="protein sequence ID" value="NAS18019.1"/>
    <property type="molecule type" value="Genomic_DNA"/>
</dbReference>
<dbReference type="Gene3D" id="3.30.9.80">
    <property type="match status" value="1"/>
</dbReference>
<dbReference type="PANTHER" id="PTHR37417">
    <property type="entry name" value="67 KDA MYOSIN-CROSS-REACTIVE ANTIGEN FAMILY PROTEIN (AFU_ORTHOLOGUE AFUA_5G09970)"/>
    <property type="match status" value="1"/>
</dbReference>
<dbReference type="Proteomes" id="UP000474042">
    <property type="component" value="Unassembled WGS sequence"/>
</dbReference>
<evidence type="ECO:0000256" key="1">
    <source>
        <dbReference type="SAM" id="MobiDB-lite"/>
    </source>
</evidence>
<dbReference type="NCBIfam" id="NF010584">
    <property type="entry name" value="PRK13977.1"/>
    <property type="match status" value="1"/>
</dbReference>